<feature type="domain" description="Acyl-CoA dehydrogenase/oxidase C-terminal" evidence="5">
    <location>
        <begin position="241"/>
        <end position="375"/>
    </location>
</feature>
<evidence type="ECO:0000256" key="3">
    <source>
        <dbReference type="ARBA" id="ARBA00022630"/>
    </source>
</evidence>
<dbReference type="SUPFAM" id="SSF47203">
    <property type="entry name" value="Acyl-CoA dehydrogenase C-terminal domain-like"/>
    <property type="match status" value="1"/>
</dbReference>
<dbReference type="InterPro" id="IPR046373">
    <property type="entry name" value="Acyl-CoA_Oxase/DH_mid-dom_sf"/>
</dbReference>
<dbReference type="EMBL" id="AYXT01000001">
    <property type="protein sequence ID" value="ETF04681.1"/>
    <property type="molecule type" value="Genomic_DNA"/>
</dbReference>
<dbReference type="Pfam" id="PF02770">
    <property type="entry name" value="Acyl-CoA_dh_M"/>
    <property type="match status" value="1"/>
</dbReference>
<evidence type="ECO:0000256" key="4">
    <source>
        <dbReference type="ARBA" id="ARBA00022827"/>
    </source>
</evidence>
<comment type="caution">
    <text evidence="8">The sequence shown here is derived from an EMBL/GenBank/DDBJ whole genome shotgun (WGS) entry which is preliminary data.</text>
</comment>
<dbReference type="InterPro" id="IPR037069">
    <property type="entry name" value="AcylCoA_DH/ox_N_sf"/>
</dbReference>
<dbReference type="STRING" id="1424334.W822_02205"/>
<dbReference type="Proteomes" id="UP000018733">
    <property type="component" value="Unassembled WGS sequence"/>
</dbReference>
<evidence type="ECO:0000259" key="6">
    <source>
        <dbReference type="Pfam" id="PF02770"/>
    </source>
</evidence>
<dbReference type="InterPro" id="IPR036250">
    <property type="entry name" value="AcylCo_DH-like_C"/>
</dbReference>
<evidence type="ECO:0000313" key="8">
    <source>
        <dbReference type="EMBL" id="ETF04681.1"/>
    </source>
</evidence>
<dbReference type="AlphaFoldDB" id="V8QXP0"/>
<feature type="domain" description="Acyl-CoA oxidase/dehydrogenase middle" evidence="6">
    <location>
        <begin position="122"/>
        <end position="216"/>
    </location>
</feature>
<proteinExistence type="inferred from homology"/>
<sequence length="384" mass="41577">MEFSLTEDQRMLIDAASNVSRKHIQPLLDARDKDRALEKNDVLDILSKAADVGLTSARVPEEGGGMGLKMLDYGLIMEQMPPTVGLIVQPHEATTTRIYFGGSEEQKEKYVAKLMAGEMIGATGSSEPGCGSDPRGIKTTGEFAGDNVVVNGRKQWISNATVCDVIHITCRIPTGDGGYRMGRVLVERPESDFESEEVGMHGLCQAPLGEVLFNDCVVPTANICPDDANTAKLLTITWLANRPTVGLMAVHLANRALEMSRDYVGVRKQFGKNLGAFQSIQVDLADMETLVMASRLLCYNALSAIDRGERANGLSAMAKRYAVDACDKAIALAMRVHGAMGLSRELGLEQMARDVRTLTIPDGTPGILALIQGRELTGFDAFRQ</sequence>
<dbReference type="Pfam" id="PF00441">
    <property type="entry name" value="Acyl-CoA_dh_1"/>
    <property type="match status" value="1"/>
</dbReference>
<evidence type="ECO:0000256" key="1">
    <source>
        <dbReference type="ARBA" id="ARBA00001974"/>
    </source>
</evidence>
<dbReference type="InterPro" id="IPR006091">
    <property type="entry name" value="Acyl-CoA_Oxase/DH_mid-dom"/>
</dbReference>
<dbReference type="Gene3D" id="1.20.140.10">
    <property type="entry name" value="Butyryl-CoA Dehydrogenase, subunit A, domain 3"/>
    <property type="match status" value="1"/>
</dbReference>
<dbReference type="GO" id="GO:0050660">
    <property type="term" value="F:flavin adenine dinucleotide binding"/>
    <property type="evidence" value="ECO:0007669"/>
    <property type="project" value="InterPro"/>
</dbReference>
<accession>V8QXP0</accession>
<organism evidence="8 9">
    <name type="scientific">Advenella kashmirensis W13003</name>
    <dbReference type="NCBI Taxonomy" id="1424334"/>
    <lineage>
        <taxon>Bacteria</taxon>
        <taxon>Pseudomonadati</taxon>
        <taxon>Pseudomonadota</taxon>
        <taxon>Betaproteobacteria</taxon>
        <taxon>Burkholderiales</taxon>
        <taxon>Alcaligenaceae</taxon>
    </lineage>
</organism>
<evidence type="ECO:0008006" key="10">
    <source>
        <dbReference type="Google" id="ProtNLM"/>
    </source>
</evidence>
<evidence type="ECO:0000259" key="5">
    <source>
        <dbReference type="Pfam" id="PF00441"/>
    </source>
</evidence>
<dbReference type="PANTHER" id="PTHR43884:SF12">
    <property type="entry name" value="ISOVALERYL-COA DEHYDROGENASE, MITOCHONDRIAL-RELATED"/>
    <property type="match status" value="1"/>
</dbReference>
<evidence type="ECO:0000259" key="7">
    <source>
        <dbReference type="Pfam" id="PF02771"/>
    </source>
</evidence>
<dbReference type="InterPro" id="IPR013786">
    <property type="entry name" value="AcylCoA_DH/ox_N"/>
</dbReference>
<keyword evidence="9" id="KW-1185">Reference proteome</keyword>
<dbReference type="CDD" id="cd00567">
    <property type="entry name" value="ACAD"/>
    <property type="match status" value="1"/>
</dbReference>
<feature type="domain" description="Acyl-CoA dehydrogenase/oxidase N-terminal" evidence="7">
    <location>
        <begin position="6"/>
        <end position="118"/>
    </location>
</feature>
<dbReference type="OrthoDB" id="7795946at2"/>
<evidence type="ECO:0000256" key="2">
    <source>
        <dbReference type="ARBA" id="ARBA00009347"/>
    </source>
</evidence>
<dbReference type="eggNOG" id="COG1960">
    <property type="taxonomic scope" value="Bacteria"/>
</dbReference>
<protein>
    <recommendedName>
        <fullName evidence="10">Acyl-CoA dehydrogenase</fullName>
    </recommendedName>
</protein>
<keyword evidence="4" id="KW-0274">FAD</keyword>
<dbReference type="Gene3D" id="2.40.110.10">
    <property type="entry name" value="Butyryl-CoA Dehydrogenase, subunit A, domain 2"/>
    <property type="match status" value="1"/>
</dbReference>
<dbReference type="Gene3D" id="1.10.540.10">
    <property type="entry name" value="Acyl-CoA dehydrogenase/oxidase, N-terminal domain"/>
    <property type="match status" value="1"/>
</dbReference>
<comment type="similarity">
    <text evidence="2">Belongs to the acyl-CoA dehydrogenase family.</text>
</comment>
<dbReference type="Pfam" id="PF02771">
    <property type="entry name" value="Acyl-CoA_dh_N"/>
    <property type="match status" value="1"/>
</dbReference>
<keyword evidence="3" id="KW-0285">Flavoprotein</keyword>
<dbReference type="PANTHER" id="PTHR43884">
    <property type="entry name" value="ACYL-COA DEHYDROGENASE"/>
    <property type="match status" value="1"/>
</dbReference>
<dbReference type="PATRIC" id="fig|1424334.3.peg.440"/>
<comment type="cofactor">
    <cofactor evidence="1">
        <name>FAD</name>
        <dbReference type="ChEBI" id="CHEBI:57692"/>
    </cofactor>
</comment>
<reference evidence="8 9" key="1">
    <citation type="journal article" date="2014" name="Genome Announc.">
        <title>Draft Genome Sequence of Advenella kashmirensis Strain W13003, a Polycyclic Aromatic Hydrocarbon-Degrading Bacterium.</title>
        <authorList>
            <person name="Wang X."/>
            <person name="Jin D."/>
            <person name="Zhou L."/>
            <person name="Wu L."/>
            <person name="An W."/>
            <person name="Zhao L."/>
        </authorList>
    </citation>
    <scope>NUCLEOTIDE SEQUENCE [LARGE SCALE GENOMIC DNA]</scope>
    <source>
        <strain evidence="8 9">W13003</strain>
    </source>
</reference>
<dbReference type="GO" id="GO:0003995">
    <property type="term" value="F:acyl-CoA dehydrogenase activity"/>
    <property type="evidence" value="ECO:0007669"/>
    <property type="project" value="TreeGrafter"/>
</dbReference>
<dbReference type="HOGENOM" id="CLU_018204_0_2_4"/>
<dbReference type="InterPro" id="IPR009100">
    <property type="entry name" value="AcylCoA_DH/oxidase_NM_dom_sf"/>
</dbReference>
<evidence type="ECO:0000313" key="9">
    <source>
        <dbReference type="Proteomes" id="UP000018733"/>
    </source>
</evidence>
<gene>
    <name evidence="8" type="ORF">W822_02205</name>
</gene>
<dbReference type="InterPro" id="IPR009075">
    <property type="entry name" value="AcylCo_DH/oxidase_C"/>
</dbReference>
<dbReference type="SUPFAM" id="SSF56645">
    <property type="entry name" value="Acyl-CoA dehydrogenase NM domain-like"/>
    <property type="match status" value="1"/>
</dbReference>
<name>V8QXP0_9BURK</name>